<keyword evidence="1" id="KW-0472">Membrane</keyword>
<organism evidence="2">
    <name type="scientific">Castor canadensis</name>
    <name type="common">American beaver</name>
    <dbReference type="NCBI Taxonomy" id="51338"/>
    <lineage>
        <taxon>Eukaryota</taxon>
        <taxon>Metazoa</taxon>
        <taxon>Chordata</taxon>
        <taxon>Craniata</taxon>
        <taxon>Vertebrata</taxon>
        <taxon>Euteleostomi</taxon>
        <taxon>Mammalia</taxon>
        <taxon>Eutheria</taxon>
        <taxon>Euarchontoglires</taxon>
        <taxon>Glires</taxon>
        <taxon>Rodentia</taxon>
        <taxon>Castorimorpha</taxon>
        <taxon>Castoridae</taxon>
        <taxon>Castor</taxon>
    </lineage>
</organism>
<keyword evidence="1" id="KW-0812">Transmembrane</keyword>
<name>A0A8C0WSR4_CASCN</name>
<reference evidence="2" key="1">
    <citation type="submission" date="2023-09" db="UniProtKB">
        <authorList>
            <consortium name="Ensembl"/>
        </authorList>
    </citation>
    <scope>IDENTIFICATION</scope>
</reference>
<dbReference type="AlphaFoldDB" id="A0A8C0WSR4"/>
<keyword evidence="1" id="KW-1133">Transmembrane helix</keyword>
<protein>
    <submittedName>
        <fullName evidence="2">Uncharacterized protein</fullName>
    </submittedName>
</protein>
<accession>A0A8C0WSR4</accession>
<proteinExistence type="predicted"/>
<dbReference type="Ensembl" id="ENSCCNT00000018987.1">
    <property type="protein sequence ID" value="ENSCCNP00000014482.1"/>
    <property type="gene ID" value="ENSCCNG00000014975.1"/>
</dbReference>
<sequence>MLVVGAGDPLHAKNTLFVQGNDPMWEKLTPTQLHFMWQMQLAQWQKTLPQQWTQIIMTILDIGVSYLWLHFLLGVLGVFP</sequence>
<evidence type="ECO:0000256" key="1">
    <source>
        <dbReference type="SAM" id="Phobius"/>
    </source>
</evidence>
<feature type="transmembrane region" description="Helical" evidence="1">
    <location>
        <begin position="55"/>
        <end position="79"/>
    </location>
</feature>
<evidence type="ECO:0000313" key="2">
    <source>
        <dbReference type="Ensembl" id="ENSCCNP00000014482.1"/>
    </source>
</evidence>